<feature type="compositionally biased region" description="Gly residues" evidence="1">
    <location>
        <begin position="67"/>
        <end position="77"/>
    </location>
</feature>
<dbReference type="EnsemblMetazoa" id="AALFPA23_017529.R25592">
    <property type="protein sequence ID" value="AALFPA23_017529.P25592"/>
    <property type="gene ID" value="AALFPA23_017529"/>
</dbReference>
<dbReference type="RefSeq" id="XP_062711070.1">
    <property type="nucleotide sequence ID" value="XM_062855086.1"/>
</dbReference>
<proteinExistence type="predicted"/>
<accession>A0ABM1ZDP2</accession>
<reference evidence="2" key="2">
    <citation type="submission" date="2025-05" db="UniProtKB">
        <authorList>
            <consortium name="EnsemblMetazoa"/>
        </authorList>
    </citation>
    <scope>IDENTIFICATION</scope>
    <source>
        <strain evidence="2">Foshan</strain>
    </source>
</reference>
<reference evidence="3" key="1">
    <citation type="journal article" date="2015" name="Proc. Natl. Acad. Sci. U.S.A.">
        <title>Genome sequence of the Asian Tiger mosquito, Aedes albopictus, reveals insights into its biology, genetics, and evolution.</title>
        <authorList>
            <person name="Chen X.G."/>
            <person name="Jiang X."/>
            <person name="Gu J."/>
            <person name="Xu M."/>
            <person name="Wu Y."/>
            <person name="Deng Y."/>
            <person name="Zhang C."/>
            <person name="Bonizzoni M."/>
            <person name="Dermauw W."/>
            <person name="Vontas J."/>
            <person name="Armbruster P."/>
            <person name="Huang X."/>
            <person name="Yang Y."/>
            <person name="Zhang H."/>
            <person name="He W."/>
            <person name="Peng H."/>
            <person name="Liu Y."/>
            <person name="Wu K."/>
            <person name="Chen J."/>
            <person name="Lirakis M."/>
            <person name="Topalis P."/>
            <person name="Van Leeuwen T."/>
            <person name="Hall A.B."/>
            <person name="Jiang X."/>
            <person name="Thorpe C."/>
            <person name="Mueller R.L."/>
            <person name="Sun C."/>
            <person name="Waterhouse R.M."/>
            <person name="Yan G."/>
            <person name="Tu Z.J."/>
            <person name="Fang X."/>
            <person name="James A.A."/>
        </authorList>
    </citation>
    <scope>NUCLEOTIDE SEQUENCE [LARGE SCALE GENOMIC DNA]</scope>
    <source>
        <strain evidence="3">Foshan</strain>
    </source>
</reference>
<dbReference type="GeneID" id="134289091"/>
<evidence type="ECO:0000313" key="3">
    <source>
        <dbReference type="Proteomes" id="UP000069940"/>
    </source>
</evidence>
<name>A0ABM1ZDP2_AEDAL</name>
<protein>
    <submittedName>
        <fullName evidence="2">Uncharacterized protein</fullName>
    </submittedName>
</protein>
<feature type="region of interest" description="Disordered" evidence="1">
    <location>
        <begin position="59"/>
        <end position="84"/>
    </location>
</feature>
<keyword evidence="3" id="KW-1185">Reference proteome</keyword>
<organism evidence="2 3">
    <name type="scientific">Aedes albopictus</name>
    <name type="common">Asian tiger mosquito</name>
    <name type="synonym">Stegomyia albopicta</name>
    <dbReference type="NCBI Taxonomy" id="7160"/>
    <lineage>
        <taxon>Eukaryota</taxon>
        <taxon>Metazoa</taxon>
        <taxon>Ecdysozoa</taxon>
        <taxon>Arthropoda</taxon>
        <taxon>Hexapoda</taxon>
        <taxon>Insecta</taxon>
        <taxon>Pterygota</taxon>
        <taxon>Neoptera</taxon>
        <taxon>Endopterygota</taxon>
        <taxon>Diptera</taxon>
        <taxon>Nematocera</taxon>
        <taxon>Culicoidea</taxon>
        <taxon>Culicidae</taxon>
        <taxon>Culicinae</taxon>
        <taxon>Aedini</taxon>
        <taxon>Aedes</taxon>
        <taxon>Stegomyia</taxon>
    </lineage>
</organism>
<evidence type="ECO:0000313" key="2">
    <source>
        <dbReference type="EnsemblMetazoa" id="AALFPA23_017529.P25592"/>
    </source>
</evidence>
<dbReference type="Proteomes" id="UP000069940">
    <property type="component" value="Unassembled WGS sequence"/>
</dbReference>
<evidence type="ECO:0000256" key="1">
    <source>
        <dbReference type="SAM" id="MobiDB-lite"/>
    </source>
</evidence>
<sequence length="183" mass="18652">MIIDVDEYVQNITRFLLSKSYKMVRSFDRNFIYQYVSSVNGGGLGSSISRVNSVAGPSDGNVPVSGESGGVGGGGSSGSSSITSISNVKTTSNKISNSEKGEVIRKIATTASPTSSAVVSTVKIAVAAEMLLDGGTSSSISSTSMISGTVANVERGAIVVEDLDEPELQASQASSSPPMVTSL</sequence>